<dbReference type="Gene3D" id="1.10.10.60">
    <property type="entry name" value="Homeodomain-like"/>
    <property type="match status" value="1"/>
</dbReference>
<dbReference type="PANTHER" id="PTHR24338">
    <property type="entry name" value="HOMEOBOX PROTEIN MSX"/>
    <property type="match status" value="1"/>
</dbReference>
<evidence type="ECO:0000256" key="6">
    <source>
        <dbReference type="ARBA" id="ARBA00038425"/>
    </source>
</evidence>
<dbReference type="SUPFAM" id="SSF46689">
    <property type="entry name" value="Homeodomain-like"/>
    <property type="match status" value="1"/>
</dbReference>
<dbReference type="PROSITE" id="PS50071">
    <property type="entry name" value="HOMEOBOX_2"/>
    <property type="match status" value="1"/>
</dbReference>
<evidence type="ECO:0000256" key="4">
    <source>
        <dbReference type="ARBA" id="ARBA00023155"/>
    </source>
</evidence>
<dbReference type="PRINTS" id="PR00024">
    <property type="entry name" value="HOMEOBOX"/>
</dbReference>
<comment type="caution">
    <text evidence="11">The sequence shown here is derived from an EMBL/GenBank/DDBJ whole genome shotgun (WGS) entry which is preliminary data.</text>
</comment>
<name>A0A6A4VDB1_AMPAM</name>
<evidence type="ECO:0000256" key="7">
    <source>
        <dbReference type="PROSITE-ProRule" id="PRU00108"/>
    </source>
</evidence>
<dbReference type="GO" id="GO:0000981">
    <property type="term" value="F:DNA-binding transcription factor activity, RNA polymerase II-specific"/>
    <property type="evidence" value="ECO:0007669"/>
    <property type="project" value="InterPro"/>
</dbReference>
<keyword evidence="3 7" id="KW-0238">DNA-binding</keyword>
<reference evidence="11 12" key="1">
    <citation type="submission" date="2019-07" db="EMBL/GenBank/DDBJ databases">
        <title>Draft genome assembly of a fouling barnacle, Amphibalanus amphitrite (Darwin, 1854): The first reference genome for Thecostraca.</title>
        <authorList>
            <person name="Kim W."/>
        </authorList>
    </citation>
    <scope>NUCLEOTIDE SEQUENCE [LARGE SCALE GENOMIC DNA]</scope>
    <source>
        <strain evidence="11">SNU_AA5</strain>
        <tissue evidence="11">Soma without cirri and trophi</tissue>
    </source>
</reference>
<comment type="similarity">
    <text evidence="6">Belongs to the Msh homeobox family.</text>
</comment>
<keyword evidence="12" id="KW-1185">Reference proteome</keyword>
<evidence type="ECO:0000256" key="1">
    <source>
        <dbReference type="ARBA" id="ARBA00004123"/>
    </source>
</evidence>
<dbReference type="CDD" id="cd00086">
    <property type="entry name" value="homeodomain"/>
    <property type="match status" value="1"/>
</dbReference>
<dbReference type="SMART" id="SM00389">
    <property type="entry name" value="HOX"/>
    <property type="match status" value="1"/>
</dbReference>
<dbReference type="Pfam" id="PF00046">
    <property type="entry name" value="Homeodomain"/>
    <property type="match status" value="1"/>
</dbReference>
<evidence type="ECO:0000313" key="12">
    <source>
        <dbReference type="Proteomes" id="UP000440578"/>
    </source>
</evidence>
<evidence type="ECO:0000256" key="3">
    <source>
        <dbReference type="ARBA" id="ARBA00023125"/>
    </source>
</evidence>
<sequence>MTVEDKSDSCSEASGSELESPPPAPAPARPTLSFSVESLLSREPRPTRVSVSSPASSPAGSPEPGRQFGSGAVSPAVSAAAAAAATAAAVSAASAPLRPELLSPYRIHPSIAQQRFWPTGLPLSLHSPKQKSDNDDSPKLLLPLSVHLRKHKPNRKPRTPFTNQQLLSLENKFKQKQYLSIAERAEFSNELSLTETQVKIWFQNRRAKSKRLQEAEVEKLRMAANPMLPGFHMFPGAAVPLVPSLAGLPLPGQVPRSLHMPLPTSQSLLLASRAP</sequence>
<keyword evidence="4 7" id="KW-0371">Homeobox</keyword>
<dbReference type="InterPro" id="IPR009057">
    <property type="entry name" value="Homeodomain-like_sf"/>
</dbReference>
<evidence type="ECO:0000256" key="8">
    <source>
        <dbReference type="RuleBase" id="RU000682"/>
    </source>
</evidence>
<evidence type="ECO:0000256" key="2">
    <source>
        <dbReference type="ARBA" id="ARBA00022473"/>
    </source>
</evidence>
<feature type="region of interest" description="Disordered" evidence="9">
    <location>
        <begin position="1"/>
        <end position="76"/>
    </location>
</feature>
<accession>A0A6A4VDB1</accession>
<dbReference type="InterPro" id="IPR001356">
    <property type="entry name" value="HD"/>
</dbReference>
<gene>
    <name evidence="11" type="primary">Msx2_0</name>
    <name evidence="11" type="ORF">FJT64_013980</name>
</gene>
<dbReference type="AlphaFoldDB" id="A0A6A4VDB1"/>
<feature type="DNA-binding region" description="Homeobox" evidence="7">
    <location>
        <begin position="154"/>
        <end position="213"/>
    </location>
</feature>
<dbReference type="InterPro" id="IPR017970">
    <property type="entry name" value="Homeobox_CS"/>
</dbReference>
<dbReference type="EMBL" id="VIIS01002179">
    <property type="protein sequence ID" value="KAF0287591.1"/>
    <property type="molecule type" value="Genomic_DNA"/>
</dbReference>
<dbReference type="OrthoDB" id="6159439at2759"/>
<dbReference type="PANTHER" id="PTHR24338:SF0">
    <property type="entry name" value="MUSCLE SEGMENTATION HOMEOBOX"/>
    <property type="match status" value="1"/>
</dbReference>
<evidence type="ECO:0000256" key="9">
    <source>
        <dbReference type="SAM" id="MobiDB-lite"/>
    </source>
</evidence>
<keyword evidence="2" id="KW-0217">Developmental protein</keyword>
<feature type="compositionally biased region" description="Low complexity" evidence="9">
    <location>
        <begin position="47"/>
        <end position="76"/>
    </location>
</feature>
<dbReference type="InterPro" id="IPR050674">
    <property type="entry name" value="Msh_Homeobox_Regulators"/>
</dbReference>
<keyword evidence="5 7" id="KW-0539">Nucleus</keyword>
<dbReference type="GO" id="GO:0005634">
    <property type="term" value="C:nucleus"/>
    <property type="evidence" value="ECO:0007669"/>
    <property type="project" value="UniProtKB-SubCell"/>
</dbReference>
<dbReference type="InterPro" id="IPR020479">
    <property type="entry name" value="HD_metazoa"/>
</dbReference>
<evidence type="ECO:0000313" key="11">
    <source>
        <dbReference type="EMBL" id="KAF0287591.1"/>
    </source>
</evidence>
<comment type="subcellular location">
    <subcellularLocation>
        <location evidence="1 7 8">Nucleus</location>
    </subcellularLocation>
</comment>
<dbReference type="GO" id="GO:0000977">
    <property type="term" value="F:RNA polymerase II transcription regulatory region sequence-specific DNA binding"/>
    <property type="evidence" value="ECO:0007669"/>
    <property type="project" value="TreeGrafter"/>
</dbReference>
<dbReference type="PROSITE" id="PS00027">
    <property type="entry name" value="HOMEOBOX_1"/>
    <property type="match status" value="1"/>
</dbReference>
<evidence type="ECO:0000259" key="10">
    <source>
        <dbReference type="PROSITE" id="PS50071"/>
    </source>
</evidence>
<proteinExistence type="inferred from homology"/>
<dbReference type="GO" id="GO:0048598">
    <property type="term" value="P:embryonic morphogenesis"/>
    <property type="evidence" value="ECO:0007669"/>
    <property type="project" value="TreeGrafter"/>
</dbReference>
<feature type="domain" description="Homeobox" evidence="10">
    <location>
        <begin position="152"/>
        <end position="212"/>
    </location>
</feature>
<organism evidence="11 12">
    <name type="scientific">Amphibalanus amphitrite</name>
    <name type="common">Striped barnacle</name>
    <name type="synonym">Balanus amphitrite</name>
    <dbReference type="NCBI Taxonomy" id="1232801"/>
    <lineage>
        <taxon>Eukaryota</taxon>
        <taxon>Metazoa</taxon>
        <taxon>Ecdysozoa</taxon>
        <taxon>Arthropoda</taxon>
        <taxon>Crustacea</taxon>
        <taxon>Multicrustacea</taxon>
        <taxon>Cirripedia</taxon>
        <taxon>Thoracica</taxon>
        <taxon>Thoracicalcarea</taxon>
        <taxon>Balanomorpha</taxon>
        <taxon>Balanoidea</taxon>
        <taxon>Balanidae</taxon>
        <taxon>Amphibalaninae</taxon>
        <taxon>Amphibalanus</taxon>
    </lineage>
</organism>
<protein>
    <submittedName>
        <fullName evidence="11">Homeobox protein MSX-2</fullName>
    </submittedName>
</protein>
<dbReference type="Proteomes" id="UP000440578">
    <property type="component" value="Unassembled WGS sequence"/>
</dbReference>
<evidence type="ECO:0000256" key="5">
    <source>
        <dbReference type="ARBA" id="ARBA00023242"/>
    </source>
</evidence>